<keyword evidence="2" id="KW-1185">Reference proteome</keyword>
<sequence>EFSMTYITNSHKIRHLSPNSDELNGFFHSFWLQRQWILEIEVECDEITYLIHPYKKRWFEYNEQKEIDLSKSRQVILDIVSPEMWYSTLTIHDYIKHIHSAMKIDQLHIRPAIFVVKLIEILELLPELDALKLSTISFSDPRKVTQDEFIQMFCLTNQIRITKLYLGKIRQIQHVYFFLTICPLIKQLEINNLPKKMKIKLFLRLLLIQIKNRSKFSNLRLLCIRLPLIDDKMILKLKQMIQDESLLVDFTIKRMMDKVYLEWK</sequence>
<protein>
    <submittedName>
        <fullName evidence="1">Uncharacterized protein</fullName>
    </submittedName>
</protein>
<gene>
    <name evidence="1" type="ORF">XAT740_LOCUS54290</name>
</gene>
<name>A0A816E9B3_ADIRI</name>
<reference evidence="1" key="1">
    <citation type="submission" date="2021-02" db="EMBL/GenBank/DDBJ databases">
        <authorList>
            <person name="Nowell W R."/>
        </authorList>
    </citation>
    <scope>NUCLEOTIDE SEQUENCE</scope>
</reference>
<accession>A0A816E9B3</accession>
<proteinExistence type="predicted"/>
<comment type="caution">
    <text evidence="1">The sequence shown here is derived from an EMBL/GenBank/DDBJ whole genome shotgun (WGS) entry which is preliminary data.</text>
</comment>
<dbReference type="EMBL" id="CAJNOR010009668">
    <property type="protein sequence ID" value="CAF1646968.1"/>
    <property type="molecule type" value="Genomic_DNA"/>
</dbReference>
<feature type="non-terminal residue" evidence="1">
    <location>
        <position position="1"/>
    </location>
</feature>
<organism evidence="1 2">
    <name type="scientific">Adineta ricciae</name>
    <name type="common">Rotifer</name>
    <dbReference type="NCBI Taxonomy" id="249248"/>
    <lineage>
        <taxon>Eukaryota</taxon>
        <taxon>Metazoa</taxon>
        <taxon>Spiralia</taxon>
        <taxon>Gnathifera</taxon>
        <taxon>Rotifera</taxon>
        <taxon>Eurotatoria</taxon>
        <taxon>Bdelloidea</taxon>
        <taxon>Adinetida</taxon>
        <taxon>Adinetidae</taxon>
        <taxon>Adineta</taxon>
    </lineage>
</organism>
<evidence type="ECO:0000313" key="1">
    <source>
        <dbReference type="EMBL" id="CAF1646968.1"/>
    </source>
</evidence>
<evidence type="ECO:0000313" key="2">
    <source>
        <dbReference type="Proteomes" id="UP000663828"/>
    </source>
</evidence>
<dbReference type="AlphaFoldDB" id="A0A816E9B3"/>
<dbReference type="Proteomes" id="UP000663828">
    <property type="component" value="Unassembled WGS sequence"/>
</dbReference>